<proteinExistence type="predicted"/>
<dbReference type="EnsemblPlants" id="OB05G29600.1">
    <property type="protein sequence ID" value="OB05G29600.1"/>
    <property type="gene ID" value="OB05G29600"/>
</dbReference>
<evidence type="ECO:0000256" key="1">
    <source>
        <dbReference type="SAM" id="SignalP"/>
    </source>
</evidence>
<reference evidence="2" key="2">
    <citation type="submission" date="2013-04" db="UniProtKB">
        <authorList>
            <consortium name="EnsemblPlants"/>
        </authorList>
    </citation>
    <scope>IDENTIFICATION</scope>
</reference>
<evidence type="ECO:0008006" key="4">
    <source>
        <dbReference type="Google" id="ProtNLM"/>
    </source>
</evidence>
<accession>J3M8N6</accession>
<feature type="chain" id="PRO_5003773523" description="Secreted protein" evidence="1">
    <location>
        <begin position="29"/>
        <end position="61"/>
    </location>
</feature>
<keyword evidence="1" id="KW-0732">Signal</keyword>
<evidence type="ECO:0000313" key="2">
    <source>
        <dbReference type="EnsemblPlants" id="OB05G29600.1"/>
    </source>
</evidence>
<protein>
    <recommendedName>
        <fullName evidence="4">Secreted protein</fullName>
    </recommendedName>
</protein>
<dbReference type="HOGENOM" id="CLU_2929665_0_0_1"/>
<sequence>MHFGFGIQHSFFTCSSTIALVLVVRSQAFSIACSSLPVVWSGNESPERHYGPLHAVIDTIS</sequence>
<dbReference type="AlphaFoldDB" id="J3M8N6"/>
<dbReference type="Gramene" id="OB05G29600.1">
    <property type="protein sequence ID" value="OB05G29600.1"/>
    <property type="gene ID" value="OB05G29600"/>
</dbReference>
<evidence type="ECO:0000313" key="3">
    <source>
        <dbReference type="Proteomes" id="UP000006038"/>
    </source>
</evidence>
<reference evidence="2" key="1">
    <citation type="journal article" date="2013" name="Nat. Commun.">
        <title>Whole-genome sequencing of Oryza brachyantha reveals mechanisms underlying Oryza genome evolution.</title>
        <authorList>
            <person name="Chen J."/>
            <person name="Huang Q."/>
            <person name="Gao D."/>
            <person name="Wang J."/>
            <person name="Lang Y."/>
            <person name="Liu T."/>
            <person name="Li B."/>
            <person name="Bai Z."/>
            <person name="Luis Goicoechea J."/>
            <person name="Liang C."/>
            <person name="Chen C."/>
            <person name="Zhang W."/>
            <person name="Sun S."/>
            <person name="Liao Y."/>
            <person name="Zhang X."/>
            <person name="Yang L."/>
            <person name="Song C."/>
            <person name="Wang M."/>
            <person name="Shi J."/>
            <person name="Liu G."/>
            <person name="Liu J."/>
            <person name="Zhou H."/>
            <person name="Zhou W."/>
            <person name="Yu Q."/>
            <person name="An N."/>
            <person name="Chen Y."/>
            <person name="Cai Q."/>
            <person name="Wang B."/>
            <person name="Liu B."/>
            <person name="Min J."/>
            <person name="Huang Y."/>
            <person name="Wu H."/>
            <person name="Li Z."/>
            <person name="Zhang Y."/>
            <person name="Yin Y."/>
            <person name="Song W."/>
            <person name="Jiang J."/>
            <person name="Jackson S.A."/>
            <person name="Wing R.A."/>
            <person name="Wang J."/>
            <person name="Chen M."/>
        </authorList>
    </citation>
    <scope>NUCLEOTIDE SEQUENCE [LARGE SCALE GENOMIC DNA]</scope>
    <source>
        <strain evidence="2">cv. IRGC 101232</strain>
    </source>
</reference>
<organism evidence="2">
    <name type="scientific">Oryza brachyantha</name>
    <name type="common">malo sina</name>
    <dbReference type="NCBI Taxonomy" id="4533"/>
    <lineage>
        <taxon>Eukaryota</taxon>
        <taxon>Viridiplantae</taxon>
        <taxon>Streptophyta</taxon>
        <taxon>Embryophyta</taxon>
        <taxon>Tracheophyta</taxon>
        <taxon>Spermatophyta</taxon>
        <taxon>Magnoliopsida</taxon>
        <taxon>Liliopsida</taxon>
        <taxon>Poales</taxon>
        <taxon>Poaceae</taxon>
        <taxon>BOP clade</taxon>
        <taxon>Oryzoideae</taxon>
        <taxon>Oryzeae</taxon>
        <taxon>Oryzinae</taxon>
        <taxon>Oryza</taxon>
    </lineage>
</organism>
<name>J3M8N6_ORYBR</name>
<dbReference type="Proteomes" id="UP000006038">
    <property type="component" value="Chromosome 5"/>
</dbReference>
<keyword evidence="3" id="KW-1185">Reference proteome</keyword>
<feature type="signal peptide" evidence="1">
    <location>
        <begin position="1"/>
        <end position="28"/>
    </location>
</feature>